<dbReference type="Gene3D" id="1.20.1370.20">
    <property type="match status" value="1"/>
</dbReference>
<evidence type="ECO:0000256" key="1">
    <source>
        <dbReference type="SAM" id="MobiDB-lite"/>
    </source>
</evidence>
<dbReference type="AlphaFoldDB" id="A0A3G6RDA8"/>
<dbReference type="EMBL" id="CP033924">
    <property type="protein sequence ID" value="AZA82383.1"/>
    <property type="molecule type" value="Genomic_DNA"/>
</dbReference>
<sequence>MKVNIRKRELAILNQIDHKLAENVGFNLGLIPSAELDELTLKFTRQNHPNYPTKPQRPEVERSPELSMSIKAGQGTIKTRKVAFLVDNGVSIASISKMKAALIEEGAQAVSFLSDINPY</sequence>
<evidence type="ECO:0000313" key="2">
    <source>
        <dbReference type="EMBL" id="AZA82383.1"/>
    </source>
</evidence>
<protein>
    <submittedName>
        <fullName evidence="3">Uncharacterized protein</fullName>
    </submittedName>
</protein>
<gene>
    <name evidence="3" type="ORF">C1637_08715</name>
    <name evidence="2" type="ORF">EG342_10980</name>
</gene>
<dbReference type="Proteomes" id="UP000236262">
    <property type="component" value="Unassembled WGS sequence"/>
</dbReference>
<evidence type="ECO:0000313" key="3">
    <source>
        <dbReference type="EMBL" id="PNW13941.1"/>
    </source>
</evidence>
<reference evidence="2 5" key="2">
    <citation type="submission" date="2018-11" db="EMBL/GenBank/DDBJ databases">
        <title>Proposal to divide the Flavobacteriaceae and reorganize its genera based on Amino Acid Identity values calculated from whole genome sequences.</title>
        <authorList>
            <person name="Nicholson A.C."/>
            <person name="Gulvik C.A."/>
            <person name="Whitney A.M."/>
            <person name="Humrighouse B.W."/>
            <person name="Bell M."/>
            <person name="Holmes B."/>
            <person name="Steigerwalt A.G."/>
            <person name="Villarma A."/>
            <person name="Sheth M."/>
            <person name="Batra D."/>
            <person name="Pryor J."/>
            <person name="Bernardet J.-F."/>
            <person name="Hugo C."/>
            <person name="Kampfer P."/>
            <person name="Newman J."/>
            <person name="McQuiston J.R."/>
        </authorList>
    </citation>
    <scope>NUCLEOTIDE SEQUENCE [LARGE SCALE GENOMIC DNA]</scope>
    <source>
        <strain evidence="2 5">KC_1864</strain>
    </source>
</reference>
<proteinExistence type="predicted"/>
<dbReference type="InterPro" id="IPR043156">
    <property type="entry name" value="Catalase_clade2_helical"/>
</dbReference>
<organism evidence="3 4">
    <name type="scientific">Chryseobacterium lactis</name>
    <dbReference type="NCBI Taxonomy" id="1241981"/>
    <lineage>
        <taxon>Bacteria</taxon>
        <taxon>Pseudomonadati</taxon>
        <taxon>Bacteroidota</taxon>
        <taxon>Flavobacteriia</taxon>
        <taxon>Flavobacteriales</taxon>
        <taxon>Weeksellaceae</taxon>
        <taxon>Chryseobacterium group</taxon>
        <taxon>Chryseobacterium</taxon>
    </lineage>
</organism>
<dbReference type="RefSeq" id="WP_103290976.1">
    <property type="nucleotide sequence ID" value="NZ_CP033924.1"/>
</dbReference>
<keyword evidence="5" id="KW-1185">Reference proteome</keyword>
<dbReference type="EMBL" id="PPEH01000003">
    <property type="protein sequence ID" value="PNW13941.1"/>
    <property type="molecule type" value="Genomic_DNA"/>
</dbReference>
<dbReference type="Proteomes" id="UP000279972">
    <property type="component" value="Chromosome"/>
</dbReference>
<evidence type="ECO:0000313" key="4">
    <source>
        <dbReference type="Proteomes" id="UP000236262"/>
    </source>
</evidence>
<dbReference type="KEGG" id="clac:EG342_10980"/>
<accession>A0A3G6RDA8</accession>
<reference evidence="3 4" key="1">
    <citation type="submission" date="2018-01" db="EMBL/GenBank/DDBJ databases">
        <title>Draft genome sequences of Chryseobacterium lactis NCTC11390, Chryseobacterium oncorhynchi 701B-08, and Chryseobacterium viscerum 687B-08.</title>
        <authorList>
            <person name="Jeong J.-J."/>
            <person name="Lee Y.J."/>
            <person name="Park B."/>
            <person name="Choi I.-G."/>
            <person name="Kim K.D."/>
        </authorList>
    </citation>
    <scope>NUCLEOTIDE SEQUENCE [LARGE SCALE GENOMIC DNA]</scope>
    <source>
        <strain evidence="3 4">NCTC11390</strain>
    </source>
</reference>
<dbReference type="OrthoDB" id="10006430at2"/>
<evidence type="ECO:0000313" key="5">
    <source>
        <dbReference type="Proteomes" id="UP000279972"/>
    </source>
</evidence>
<feature type="region of interest" description="Disordered" evidence="1">
    <location>
        <begin position="46"/>
        <end position="65"/>
    </location>
</feature>
<name>A0A3G6RDA8_CHRLC</name>